<keyword evidence="1" id="KW-0472">Membrane</keyword>
<dbReference type="RefSeq" id="WP_076453816.1">
    <property type="nucleotide sequence ID" value="NZ_FTOB01000002.1"/>
</dbReference>
<keyword evidence="4" id="KW-1185">Reference proteome</keyword>
<organism evidence="3 4">
    <name type="scientific">Zobellia uliginosa</name>
    <dbReference type="NCBI Taxonomy" id="143224"/>
    <lineage>
        <taxon>Bacteria</taxon>
        <taxon>Pseudomonadati</taxon>
        <taxon>Bacteroidota</taxon>
        <taxon>Flavobacteriia</taxon>
        <taxon>Flavobacteriales</taxon>
        <taxon>Flavobacteriaceae</taxon>
        <taxon>Zobellia</taxon>
    </lineage>
</organism>
<comment type="caution">
    <text evidence="3">The sequence shown here is derived from an EMBL/GenBank/DDBJ whole genome shotgun (WGS) entry which is preliminary data.</text>
</comment>
<evidence type="ECO:0000313" key="4">
    <source>
        <dbReference type="Proteomes" id="UP000185728"/>
    </source>
</evidence>
<reference evidence="3 4" key="1">
    <citation type="submission" date="2017-01" db="EMBL/GenBank/DDBJ databases">
        <authorList>
            <person name="Varghese N."/>
            <person name="Submissions S."/>
        </authorList>
    </citation>
    <scope>NUCLEOTIDE SEQUENCE [LARGE SCALE GENOMIC DNA]</scope>
    <source>
        <strain evidence="3 4">DSM 2061</strain>
    </source>
</reference>
<dbReference type="Proteomes" id="UP000185728">
    <property type="component" value="Unassembled WGS sequence"/>
</dbReference>
<feature type="domain" description="DUF6161" evidence="2">
    <location>
        <begin position="180"/>
        <end position="400"/>
    </location>
</feature>
<accession>A0ABY1KQI7</accession>
<feature type="transmembrane region" description="Helical" evidence="1">
    <location>
        <begin position="324"/>
        <end position="341"/>
    </location>
</feature>
<proteinExistence type="predicted"/>
<protein>
    <recommendedName>
        <fullName evidence="2">DUF6161 domain-containing protein</fullName>
    </recommendedName>
</protein>
<keyword evidence="1" id="KW-0812">Transmembrane</keyword>
<sequence>MTTTELRNKIKESELPNWFNSAEVNIVYAHIKFDIQLIGLSSIHKFLTQQINGWEKQESIPNEFEQSKRHFTNLRNRIDNFINSHQSQKNESNLESYWRQESNQLRGNSNYFVYDNPQTEFLMKIHNEKPNAFQGAYHFIIGSHRTNNKQEFIGAILAYEFETKDFTDLLNRRNKEKSSISKLRNDFREQLNETETQLTEHLTNSSNDYKNYVNKIDEFKVSKESLFNEWFENSKTGFSDFDSNSKAKISDLEKTYEELLRLKKPADYWKSRATTLKNEGWKAIYWLIGLLVFACITLYLLLWLTPEGMLLSFVKGNAQAIKWSIVYVTFISFLAFGIRALNKVAFSSFHLARDAEEREQLTYVYLALIKDKAVDEKDKNLIMQSLFSRADTGLLKDDSGPTMPNDFASKIIGK</sequence>
<dbReference type="EMBL" id="FTOB01000002">
    <property type="protein sequence ID" value="SIS46383.1"/>
    <property type="molecule type" value="Genomic_DNA"/>
</dbReference>
<dbReference type="Pfam" id="PF19658">
    <property type="entry name" value="DUF6161"/>
    <property type="match status" value="1"/>
</dbReference>
<evidence type="ECO:0000256" key="1">
    <source>
        <dbReference type="SAM" id="Phobius"/>
    </source>
</evidence>
<evidence type="ECO:0000259" key="2">
    <source>
        <dbReference type="Pfam" id="PF19658"/>
    </source>
</evidence>
<gene>
    <name evidence="3" type="ORF">SAMN05421766_1025</name>
</gene>
<feature type="transmembrane region" description="Helical" evidence="1">
    <location>
        <begin position="283"/>
        <end position="304"/>
    </location>
</feature>
<name>A0ABY1KQI7_9FLAO</name>
<evidence type="ECO:0000313" key="3">
    <source>
        <dbReference type="EMBL" id="SIS46383.1"/>
    </source>
</evidence>
<keyword evidence="1" id="KW-1133">Transmembrane helix</keyword>
<dbReference type="InterPro" id="IPR046159">
    <property type="entry name" value="DUF6161"/>
</dbReference>